<proteinExistence type="predicted"/>
<name>A0A1I1E769_NATHA</name>
<evidence type="ECO:0000256" key="1">
    <source>
        <dbReference type="SAM" id="MobiDB-lite"/>
    </source>
</evidence>
<reference evidence="4" key="1">
    <citation type="submission" date="2016-10" db="EMBL/GenBank/DDBJ databases">
        <authorList>
            <person name="Varghese N."/>
            <person name="Submissions S."/>
        </authorList>
    </citation>
    <scope>NUCLEOTIDE SEQUENCE [LARGE SCALE GENOMIC DNA]</scope>
    <source>
        <strain evidence="4">DSM 13078</strain>
    </source>
</reference>
<evidence type="ECO:0000313" key="4">
    <source>
        <dbReference type="Proteomes" id="UP000199161"/>
    </source>
</evidence>
<evidence type="ECO:0000313" key="3">
    <source>
        <dbReference type="EMBL" id="SFB80783.1"/>
    </source>
</evidence>
<evidence type="ECO:0000259" key="2">
    <source>
        <dbReference type="Pfam" id="PF24035"/>
    </source>
</evidence>
<dbReference type="Pfam" id="PF24035">
    <property type="entry name" value="DUF7344"/>
    <property type="match status" value="1"/>
</dbReference>
<keyword evidence="4" id="KW-1185">Reference proteome</keyword>
<dbReference type="RefSeq" id="WP_089785788.1">
    <property type="nucleotide sequence ID" value="NZ_FOKW01000002.1"/>
</dbReference>
<sequence>MSRRDDVFDALADPQRREVLLGLLRHDLQTVSELPDASRDVAEANEALLEEHLSDSRDLPGVDEALLRLHCVHLPNLADYGFIEWYRAARVVTKGPRFDELRPFLERVADHREGRPETVSALPEGQWTTDQ</sequence>
<dbReference type="AlphaFoldDB" id="A0A1I1E769"/>
<dbReference type="Proteomes" id="UP000199161">
    <property type="component" value="Unassembled WGS sequence"/>
</dbReference>
<organism evidence="3 4">
    <name type="scientific">Natronobacterium haloterrestre</name>
    <name type="common">Halobiforma haloterrestris</name>
    <dbReference type="NCBI Taxonomy" id="148448"/>
    <lineage>
        <taxon>Archaea</taxon>
        <taxon>Methanobacteriati</taxon>
        <taxon>Methanobacteriota</taxon>
        <taxon>Stenosarchaea group</taxon>
        <taxon>Halobacteria</taxon>
        <taxon>Halobacteriales</taxon>
        <taxon>Natrialbaceae</taxon>
        <taxon>Natronobacterium</taxon>
    </lineage>
</organism>
<accession>A0A1I1E769</accession>
<dbReference type="InterPro" id="IPR055768">
    <property type="entry name" value="DUF7344"/>
</dbReference>
<dbReference type="OrthoDB" id="174098at2157"/>
<feature type="region of interest" description="Disordered" evidence="1">
    <location>
        <begin position="112"/>
        <end position="131"/>
    </location>
</feature>
<feature type="domain" description="DUF7344" evidence="2">
    <location>
        <begin position="8"/>
        <end position="93"/>
    </location>
</feature>
<protein>
    <recommendedName>
        <fullName evidence="2">DUF7344 domain-containing protein</fullName>
    </recommendedName>
</protein>
<dbReference type="EMBL" id="FOKW01000002">
    <property type="protein sequence ID" value="SFB80783.1"/>
    <property type="molecule type" value="Genomic_DNA"/>
</dbReference>
<dbReference type="Gene3D" id="1.10.10.10">
    <property type="entry name" value="Winged helix-like DNA-binding domain superfamily/Winged helix DNA-binding domain"/>
    <property type="match status" value="1"/>
</dbReference>
<gene>
    <name evidence="3" type="ORF">SAMN05444422_102124</name>
</gene>
<dbReference type="InterPro" id="IPR036388">
    <property type="entry name" value="WH-like_DNA-bd_sf"/>
</dbReference>